<keyword evidence="4" id="KW-1185">Reference proteome</keyword>
<dbReference type="VEuPathDB" id="FungiDB:GGTG_03675"/>
<dbReference type="HOGENOM" id="CLU_1992788_0_0_1"/>
<feature type="compositionally biased region" description="Polar residues" evidence="1">
    <location>
        <begin position="67"/>
        <end position="81"/>
    </location>
</feature>
<organism evidence="2">
    <name type="scientific">Gaeumannomyces tritici (strain R3-111a-1)</name>
    <name type="common">Wheat and barley take-all root rot fungus</name>
    <name type="synonym">Gaeumannomyces graminis var. tritici</name>
    <dbReference type="NCBI Taxonomy" id="644352"/>
    <lineage>
        <taxon>Eukaryota</taxon>
        <taxon>Fungi</taxon>
        <taxon>Dikarya</taxon>
        <taxon>Ascomycota</taxon>
        <taxon>Pezizomycotina</taxon>
        <taxon>Sordariomycetes</taxon>
        <taxon>Sordariomycetidae</taxon>
        <taxon>Magnaporthales</taxon>
        <taxon>Magnaporthaceae</taxon>
        <taxon>Gaeumannomyces</taxon>
    </lineage>
</organism>
<reference evidence="4" key="1">
    <citation type="submission" date="2010-07" db="EMBL/GenBank/DDBJ databases">
        <title>The genome sequence of Gaeumannomyces graminis var. tritici strain R3-111a-1.</title>
        <authorList>
            <consortium name="The Broad Institute Genome Sequencing Platform"/>
            <person name="Ma L.-J."/>
            <person name="Dead R."/>
            <person name="Young S."/>
            <person name="Zeng Q."/>
            <person name="Koehrsen M."/>
            <person name="Alvarado L."/>
            <person name="Berlin A."/>
            <person name="Chapman S.B."/>
            <person name="Chen Z."/>
            <person name="Freedman E."/>
            <person name="Gellesch M."/>
            <person name="Goldberg J."/>
            <person name="Griggs A."/>
            <person name="Gujja S."/>
            <person name="Heilman E.R."/>
            <person name="Heiman D."/>
            <person name="Hepburn T."/>
            <person name="Howarth C."/>
            <person name="Jen D."/>
            <person name="Larson L."/>
            <person name="Mehta T."/>
            <person name="Neiman D."/>
            <person name="Pearson M."/>
            <person name="Roberts A."/>
            <person name="Saif S."/>
            <person name="Shea T."/>
            <person name="Shenoy N."/>
            <person name="Sisk P."/>
            <person name="Stolte C."/>
            <person name="Sykes S."/>
            <person name="Walk T."/>
            <person name="White J."/>
            <person name="Yandava C."/>
            <person name="Haas B."/>
            <person name="Nusbaum C."/>
            <person name="Birren B."/>
        </authorList>
    </citation>
    <scope>NUCLEOTIDE SEQUENCE [LARGE SCALE GENOMIC DNA]</scope>
    <source>
        <strain evidence="4">R3-111a-1</strain>
    </source>
</reference>
<dbReference type="RefSeq" id="XP_009219721.1">
    <property type="nucleotide sequence ID" value="XM_009221457.1"/>
</dbReference>
<accession>J3NQX0</accession>
<dbReference type="GeneID" id="20344133"/>
<dbReference type="EnsemblFungi" id="EJT78576">
    <property type="protein sequence ID" value="EJT78576"/>
    <property type="gene ID" value="GGTG_03675"/>
</dbReference>
<reference evidence="2" key="3">
    <citation type="submission" date="2010-09" db="EMBL/GenBank/DDBJ databases">
        <title>Annotation of Gaeumannomyces graminis var. tritici R3-111a-1.</title>
        <authorList>
            <consortium name="The Broad Institute Genome Sequencing Platform"/>
            <person name="Ma L.-J."/>
            <person name="Dead R."/>
            <person name="Young S.K."/>
            <person name="Zeng Q."/>
            <person name="Gargeya S."/>
            <person name="Fitzgerald M."/>
            <person name="Haas B."/>
            <person name="Abouelleil A."/>
            <person name="Alvarado L."/>
            <person name="Arachchi H.M."/>
            <person name="Berlin A."/>
            <person name="Brown A."/>
            <person name="Chapman S.B."/>
            <person name="Chen Z."/>
            <person name="Dunbar C."/>
            <person name="Freedman E."/>
            <person name="Gearin G."/>
            <person name="Gellesch M."/>
            <person name="Goldberg J."/>
            <person name="Griggs A."/>
            <person name="Gujja S."/>
            <person name="Heiman D."/>
            <person name="Howarth C."/>
            <person name="Larson L."/>
            <person name="Lui A."/>
            <person name="MacDonald P.J.P."/>
            <person name="Mehta T."/>
            <person name="Montmayeur A."/>
            <person name="Murphy C."/>
            <person name="Neiman D."/>
            <person name="Pearson M."/>
            <person name="Priest M."/>
            <person name="Roberts A."/>
            <person name="Saif S."/>
            <person name="Shea T."/>
            <person name="Shenoy N."/>
            <person name="Sisk P."/>
            <person name="Stolte C."/>
            <person name="Sykes S."/>
            <person name="Yandava C."/>
            <person name="Wortman J."/>
            <person name="Nusbaum C."/>
            <person name="Birren B."/>
        </authorList>
    </citation>
    <scope>NUCLEOTIDE SEQUENCE</scope>
    <source>
        <strain evidence="2">R3-111a-1</strain>
    </source>
</reference>
<reference evidence="2" key="2">
    <citation type="submission" date="2010-07" db="EMBL/GenBank/DDBJ databases">
        <authorList>
            <consortium name="The Broad Institute Genome Sequencing Platform"/>
            <consortium name="Broad Institute Genome Sequencing Center for Infectious Disease"/>
            <person name="Ma L.-J."/>
            <person name="Dead R."/>
            <person name="Young S."/>
            <person name="Zeng Q."/>
            <person name="Koehrsen M."/>
            <person name="Alvarado L."/>
            <person name="Berlin A."/>
            <person name="Chapman S.B."/>
            <person name="Chen Z."/>
            <person name="Freedman E."/>
            <person name="Gellesch M."/>
            <person name="Goldberg J."/>
            <person name="Griggs A."/>
            <person name="Gujja S."/>
            <person name="Heilman E.R."/>
            <person name="Heiman D."/>
            <person name="Hepburn T."/>
            <person name="Howarth C."/>
            <person name="Jen D."/>
            <person name="Larson L."/>
            <person name="Mehta T."/>
            <person name="Neiman D."/>
            <person name="Pearson M."/>
            <person name="Roberts A."/>
            <person name="Saif S."/>
            <person name="Shea T."/>
            <person name="Shenoy N."/>
            <person name="Sisk P."/>
            <person name="Stolte C."/>
            <person name="Sykes S."/>
            <person name="Walk T."/>
            <person name="White J."/>
            <person name="Yandava C."/>
            <person name="Haas B."/>
            <person name="Nusbaum C."/>
            <person name="Birren B."/>
        </authorList>
    </citation>
    <scope>NUCLEOTIDE SEQUENCE</scope>
    <source>
        <strain evidence="2">R3-111a-1</strain>
    </source>
</reference>
<feature type="compositionally biased region" description="Low complexity" evidence="1">
    <location>
        <begin position="83"/>
        <end position="98"/>
    </location>
</feature>
<evidence type="ECO:0000313" key="4">
    <source>
        <dbReference type="Proteomes" id="UP000006039"/>
    </source>
</evidence>
<feature type="compositionally biased region" description="Basic and acidic residues" evidence="1">
    <location>
        <begin position="112"/>
        <end position="125"/>
    </location>
</feature>
<gene>
    <name evidence="3" type="primary">20344133</name>
    <name evidence="2" type="ORF">GGTG_03675</name>
</gene>
<name>J3NQX0_GAET3</name>
<evidence type="ECO:0000256" key="1">
    <source>
        <dbReference type="SAM" id="MobiDB-lite"/>
    </source>
</evidence>
<protein>
    <submittedName>
        <fullName evidence="2 3">Uncharacterized protein</fullName>
    </submittedName>
</protein>
<dbReference type="Proteomes" id="UP000006039">
    <property type="component" value="Unassembled WGS sequence"/>
</dbReference>
<evidence type="ECO:0000313" key="2">
    <source>
        <dbReference type="EMBL" id="EJT78576.1"/>
    </source>
</evidence>
<proteinExistence type="predicted"/>
<dbReference type="AlphaFoldDB" id="J3NQX0"/>
<sequence length="125" mass="13812">MESINPWTLGLPRQECMPGSYWPPSLEEPVSSVPKSQSGQHMHRAPCTQLPQPARPRPLGFTGRLRQPSTIDPGSPANKSVISPASTTPTSTARPAWSSRRRPGFTNYNRDAAPRARHCESRARK</sequence>
<feature type="region of interest" description="Disordered" evidence="1">
    <location>
        <begin position="1"/>
        <end position="125"/>
    </location>
</feature>
<reference evidence="3" key="5">
    <citation type="submission" date="2018-04" db="UniProtKB">
        <authorList>
            <consortium name="EnsemblFungi"/>
        </authorList>
    </citation>
    <scope>IDENTIFICATION</scope>
    <source>
        <strain evidence="3">R3-111a-1</strain>
    </source>
</reference>
<feature type="compositionally biased region" description="Low complexity" evidence="1">
    <location>
        <begin position="23"/>
        <end position="36"/>
    </location>
</feature>
<evidence type="ECO:0000313" key="3">
    <source>
        <dbReference type="EnsemblFungi" id="EJT78576"/>
    </source>
</evidence>
<dbReference type="EMBL" id="GL385396">
    <property type="protein sequence ID" value="EJT78576.1"/>
    <property type="molecule type" value="Genomic_DNA"/>
</dbReference>
<reference evidence="3" key="4">
    <citation type="journal article" date="2015" name="G3 (Bethesda)">
        <title>Genome sequences of three phytopathogenic species of the Magnaporthaceae family of fungi.</title>
        <authorList>
            <person name="Okagaki L.H."/>
            <person name="Nunes C.C."/>
            <person name="Sailsbery J."/>
            <person name="Clay B."/>
            <person name="Brown D."/>
            <person name="John T."/>
            <person name="Oh Y."/>
            <person name="Young N."/>
            <person name="Fitzgerald M."/>
            <person name="Haas B.J."/>
            <person name="Zeng Q."/>
            <person name="Young S."/>
            <person name="Adiconis X."/>
            <person name="Fan L."/>
            <person name="Levin J.Z."/>
            <person name="Mitchell T.K."/>
            <person name="Okubara P.A."/>
            <person name="Farman M.L."/>
            <person name="Kohn L.M."/>
            <person name="Birren B."/>
            <person name="Ma L.-J."/>
            <person name="Dean R.A."/>
        </authorList>
    </citation>
    <scope>NUCLEOTIDE SEQUENCE</scope>
    <source>
        <strain evidence="3">R3-111a-1</strain>
    </source>
</reference>